<dbReference type="Gene3D" id="3.30.360.10">
    <property type="entry name" value="Dihydrodipicolinate Reductase, domain 2"/>
    <property type="match status" value="1"/>
</dbReference>
<evidence type="ECO:0000259" key="1">
    <source>
        <dbReference type="Pfam" id="PF01408"/>
    </source>
</evidence>
<feature type="domain" description="Gfo/Idh/MocA-like oxidoreductase N-terminal" evidence="1">
    <location>
        <begin position="36"/>
        <end position="159"/>
    </location>
</feature>
<reference evidence="3 4" key="1">
    <citation type="submission" date="2016-10" db="EMBL/GenBank/DDBJ databases">
        <authorList>
            <person name="de Groot N.N."/>
        </authorList>
    </citation>
    <scope>NUCLEOTIDE SEQUENCE [LARGE SCALE GENOMIC DNA]</scope>
    <source>
        <strain evidence="3 4">DSM 17794</strain>
    </source>
</reference>
<dbReference type="OrthoDB" id="726883at2"/>
<dbReference type="InterPro" id="IPR019546">
    <property type="entry name" value="TAT_signal_bac_arc"/>
</dbReference>
<dbReference type="Proteomes" id="UP000199153">
    <property type="component" value="Unassembled WGS sequence"/>
</dbReference>
<dbReference type="NCBIfam" id="TIGR01409">
    <property type="entry name" value="TAT_signal_seq"/>
    <property type="match status" value="1"/>
</dbReference>
<dbReference type="STRING" id="287099.SAMN05660413_02998"/>
<feature type="domain" description="Gfo/Idh/MocA-like oxidoreductase C-terminal" evidence="2">
    <location>
        <begin position="211"/>
        <end position="393"/>
    </location>
</feature>
<dbReference type="RefSeq" id="WP_093411115.1">
    <property type="nucleotide sequence ID" value="NZ_FOVL01000024.1"/>
</dbReference>
<evidence type="ECO:0000313" key="3">
    <source>
        <dbReference type="EMBL" id="SFN90107.1"/>
    </source>
</evidence>
<name>A0A1I5CT60_9FLAO</name>
<evidence type="ECO:0000313" key="4">
    <source>
        <dbReference type="Proteomes" id="UP000199153"/>
    </source>
</evidence>
<organism evidence="3 4">
    <name type="scientific">Salegentibacter flavus</name>
    <dbReference type="NCBI Taxonomy" id="287099"/>
    <lineage>
        <taxon>Bacteria</taxon>
        <taxon>Pseudomonadati</taxon>
        <taxon>Bacteroidota</taxon>
        <taxon>Flavobacteriia</taxon>
        <taxon>Flavobacteriales</taxon>
        <taxon>Flavobacteriaceae</taxon>
        <taxon>Salegentibacter</taxon>
    </lineage>
</organism>
<dbReference type="SUPFAM" id="SSF51735">
    <property type="entry name" value="NAD(P)-binding Rossmann-fold domains"/>
    <property type="match status" value="1"/>
</dbReference>
<dbReference type="AlphaFoldDB" id="A0A1I5CT60"/>
<gene>
    <name evidence="3" type="ORF">SAMN05660413_02998</name>
</gene>
<dbReference type="GO" id="GO:0000166">
    <property type="term" value="F:nucleotide binding"/>
    <property type="evidence" value="ECO:0007669"/>
    <property type="project" value="InterPro"/>
</dbReference>
<accession>A0A1I5CT60</accession>
<evidence type="ECO:0000259" key="2">
    <source>
        <dbReference type="Pfam" id="PF02894"/>
    </source>
</evidence>
<dbReference type="PANTHER" id="PTHR43818:SF5">
    <property type="entry name" value="OXIDOREDUCTASE FAMILY PROTEIN"/>
    <property type="match status" value="1"/>
</dbReference>
<proteinExistence type="predicted"/>
<dbReference type="InterPro" id="IPR000683">
    <property type="entry name" value="Gfo/Idh/MocA-like_OxRdtase_N"/>
</dbReference>
<sequence length="437" mass="48956">MTTRRNFIKKTSLGGAAFTLLPGVGYSNIFGANERINVAVVGVHSRAKALIGGINAYSNAKIIYSCDVDSEILKEHSTWCQENIGYIPKEEKDFRKMLEDKDVDAVFIATPDHWHAPMAIMALQAGKHVYVEKPCSHSPYENDVLVAAQKRYGKKVQMGNQTRASSQHKLAVEEINDGIIGKVYKGEAYYTNNRPSIGKGKIIEVPKTLDWDLWQGPAPREDYKDNIHPYNWHWFRKWGTGEVANNGLHEIDILRWALGVDLPKSVTSFGGKYTYDDDWEFPDNQEVTYQFDNDKLITYKGHSRGKIVVPDQPEAIVYGSKGAIIFGSNDYTVHDLDGNLVKGKNEIDKMDSTDTMGGGSTTVLHVANFFDAISKNEVLNSPIVDGAISTMLTHYGNIAQFTGRTIRIDQSTGKIVEDAEAMSHWKREYAEGWEPKL</sequence>
<keyword evidence="4" id="KW-1185">Reference proteome</keyword>
<dbReference type="InterPro" id="IPR036291">
    <property type="entry name" value="NAD(P)-bd_dom_sf"/>
</dbReference>
<dbReference type="InterPro" id="IPR004104">
    <property type="entry name" value="Gfo/Idh/MocA-like_OxRdtase_C"/>
</dbReference>
<dbReference type="Pfam" id="PF01408">
    <property type="entry name" value="GFO_IDH_MocA"/>
    <property type="match status" value="1"/>
</dbReference>
<dbReference type="SUPFAM" id="SSF55347">
    <property type="entry name" value="Glyceraldehyde-3-phosphate dehydrogenase-like, C-terminal domain"/>
    <property type="match status" value="1"/>
</dbReference>
<dbReference type="Gene3D" id="3.40.50.720">
    <property type="entry name" value="NAD(P)-binding Rossmann-like Domain"/>
    <property type="match status" value="1"/>
</dbReference>
<dbReference type="InterPro" id="IPR050463">
    <property type="entry name" value="Gfo/Idh/MocA_oxidrdct_glycsds"/>
</dbReference>
<dbReference type="EMBL" id="FOVL01000024">
    <property type="protein sequence ID" value="SFN90107.1"/>
    <property type="molecule type" value="Genomic_DNA"/>
</dbReference>
<protein>
    <submittedName>
        <fullName evidence="3">Tat (Twin-arginine translocation) pathway signal sequence</fullName>
    </submittedName>
</protein>
<dbReference type="Pfam" id="PF02894">
    <property type="entry name" value="GFO_IDH_MocA_C"/>
    <property type="match status" value="1"/>
</dbReference>
<dbReference type="PANTHER" id="PTHR43818">
    <property type="entry name" value="BCDNA.GH03377"/>
    <property type="match status" value="1"/>
</dbReference>